<accession>A0ABP1A217</accession>
<reference evidence="1" key="1">
    <citation type="submission" date="2024-03" db="EMBL/GenBank/DDBJ databases">
        <authorList>
            <consortium name="ELIXIR-Norway"/>
            <consortium name="Elixir Norway"/>
        </authorList>
    </citation>
    <scope>NUCLEOTIDE SEQUENCE</scope>
</reference>
<sequence length="379" mass="42242">MYPILRKGQRLVVKGLLGKCKCFMNLKKEDGKLDTLHNVQKVDIVPEMNAHTQDLFAMAPASTLHALSEVRGKSSNSKINHLDTMGVPEGTKTSCMDGLPTVPMNCKEVEVQAKEENITRFAGEKHGNVHQVKWKRDFVHEYYAIEDKEWNWSPAFLLLKDSPLQSAIGPGLKGQEQKLANEIASFKAPLESPVHQEVVKRLFDCFVASISKDCVMMLGNSVEMMKAKAELRSVMQRAIKEINSSMIKVSDRHQVLNGEVDSFGRGSLHCTVVAKNLEKLEHSHWGKGISQLDSLSHTQLDTGRKLEDINLGTVESTLLSKTRLLVGVGTEESDIQFEMQDSCVVGNHKPSLQDFSNTINGHKWVESAPTSQTYAGCEW</sequence>
<protein>
    <submittedName>
        <fullName evidence="1">Uncharacterized protein</fullName>
    </submittedName>
</protein>
<dbReference type="Proteomes" id="UP001497522">
    <property type="component" value="Unassembled WGS sequence"/>
</dbReference>
<gene>
    <name evidence="1" type="ORF">CSSPJE1EN2_LOCUS26892</name>
</gene>
<evidence type="ECO:0000313" key="2">
    <source>
        <dbReference type="Proteomes" id="UP001497522"/>
    </source>
</evidence>
<name>A0ABP1A217_9BRYO</name>
<dbReference type="EMBL" id="CAXHBF010000600">
    <property type="protein sequence ID" value="CAK9856960.1"/>
    <property type="molecule type" value="Genomic_DNA"/>
</dbReference>
<organism evidence="1 2">
    <name type="scientific">Sphagnum jensenii</name>
    <dbReference type="NCBI Taxonomy" id="128206"/>
    <lineage>
        <taxon>Eukaryota</taxon>
        <taxon>Viridiplantae</taxon>
        <taxon>Streptophyta</taxon>
        <taxon>Embryophyta</taxon>
        <taxon>Bryophyta</taxon>
        <taxon>Sphagnophytina</taxon>
        <taxon>Sphagnopsida</taxon>
        <taxon>Sphagnales</taxon>
        <taxon>Sphagnaceae</taxon>
        <taxon>Sphagnum</taxon>
    </lineage>
</organism>
<comment type="caution">
    <text evidence="1">The sequence shown here is derived from an EMBL/GenBank/DDBJ whole genome shotgun (WGS) entry which is preliminary data.</text>
</comment>
<proteinExistence type="predicted"/>
<evidence type="ECO:0000313" key="1">
    <source>
        <dbReference type="EMBL" id="CAK9856960.1"/>
    </source>
</evidence>
<keyword evidence="2" id="KW-1185">Reference proteome</keyword>